<organism evidence="2">
    <name type="scientific">Glycine max</name>
    <name type="common">Soybean</name>
    <name type="synonym">Glycine hispida</name>
    <dbReference type="NCBI Taxonomy" id="3847"/>
    <lineage>
        <taxon>Eukaryota</taxon>
        <taxon>Viridiplantae</taxon>
        <taxon>Streptophyta</taxon>
        <taxon>Embryophyta</taxon>
        <taxon>Tracheophyta</taxon>
        <taxon>Spermatophyta</taxon>
        <taxon>Magnoliopsida</taxon>
        <taxon>eudicotyledons</taxon>
        <taxon>Gunneridae</taxon>
        <taxon>Pentapetalae</taxon>
        <taxon>rosids</taxon>
        <taxon>fabids</taxon>
        <taxon>Fabales</taxon>
        <taxon>Fabaceae</taxon>
        <taxon>Papilionoideae</taxon>
        <taxon>50 kb inversion clade</taxon>
        <taxon>NPAAA clade</taxon>
        <taxon>indigoferoid/millettioid clade</taxon>
        <taxon>Phaseoleae</taxon>
        <taxon>Glycine</taxon>
        <taxon>Glycine subgen. Soja</taxon>
    </lineage>
</organism>
<dbReference type="AlphaFoldDB" id="A0A0R0L724"/>
<evidence type="ECO:0000313" key="4">
    <source>
        <dbReference type="Proteomes" id="UP000008827"/>
    </source>
</evidence>
<dbReference type="EMBL" id="CM000835">
    <property type="protein sequence ID" value="KRH72552.1"/>
    <property type="molecule type" value="Genomic_DNA"/>
</dbReference>
<dbReference type="Gramene" id="KRH72552">
    <property type="protein sequence ID" value="KRH72552"/>
    <property type="gene ID" value="GLYMA_02G219500"/>
</dbReference>
<evidence type="ECO:0000313" key="3">
    <source>
        <dbReference type="EnsemblPlants" id="KRH72552"/>
    </source>
</evidence>
<protein>
    <recommendedName>
        <fullName evidence="5">DDE Tnp4 domain-containing protein</fullName>
    </recommendedName>
</protein>
<reference evidence="3" key="2">
    <citation type="submission" date="2018-02" db="UniProtKB">
        <authorList>
            <consortium name="EnsemblPlants"/>
        </authorList>
    </citation>
    <scope>IDENTIFICATION</scope>
    <source>
        <strain evidence="3">Williams 82</strain>
    </source>
</reference>
<keyword evidence="4" id="KW-1185">Reference proteome</keyword>
<name>A0A0R0L724_SOYBN</name>
<dbReference type="Proteomes" id="UP000008827">
    <property type="component" value="Chromosome 2"/>
</dbReference>
<keyword evidence="1" id="KW-0732">Signal</keyword>
<proteinExistence type="predicted"/>
<dbReference type="EnsemblPlants" id="KRH72552">
    <property type="protein sequence ID" value="KRH72552"/>
    <property type="gene ID" value="GLYMA_02G219500"/>
</dbReference>
<evidence type="ECO:0008006" key="5">
    <source>
        <dbReference type="Google" id="ProtNLM"/>
    </source>
</evidence>
<reference evidence="2" key="3">
    <citation type="submission" date="2018-07" db="EMBL/GenBank/DDBJ databases">
        <title>WGS assembly of Glycine max.</title>
        <authorList>
            <person name="Schmutz J."/>
            <person name="Cannon S."/>
            <person name="Schlueter J."/>
            <person name="Ma J."/>
            <person name="Mitros T."/>
            <person name="Nelson W."/>
            <person name="Hyten D."/>
            <person name="Song Q."/>
            <person name="Thelen J."/>
            <person name="Cheng J."/>
            <person name="Xu D."/>
            <person name="Hellsten U."/>
            <person name="May G."/>
            <person name="Yu Y."/>
            <person name="Sakurai T."/>
            <person name="Umezawa T."/>
            <person name="Bhattacharyya M."/>
            <person name="Sandhu D."/>
            <person name="Valliyodan B."/>
            <person name="Lindquist E."/>
            <person name="Peto M."/>
            <person name="Grant D."/>
            <person name="Shu S."/>
            <person name="Goodstein D."/>
            <person name="Barry K."/>
            <person name="Futrell-Griggs M."/>
            <person name="Abernathy B."/>
            <person name="Du J."/>
            <person name="Tian Z."/>
            <person name="Zhu L."/>
            <person name="Gill N."/>
            <person name="Joshi T."/>
            <person name="Libault M."/>
            <person name="Sethuraman A."/>
            <person name="Zhang X."/>
            <person name="Shinozaki K."/>
            <person name="Nguyen H."/>
            <person name="Wing R."/>
            <person name="Cregan P."/>
            <person name="Specht J."/>
            <person name="Grimwood J."/>
            <person name="Rokhsar D."/>
            <person name="Stacey G."/>
            <person name="Shoemaker R."/>
            <person name="Jackson S."/>
        </authorList>
    </citation>
    <scope>NUCLEOTIDE SEQUENCE</scope>
    <source>
        <tissue evidence="2">Callus</tissue>
    </source>
</reference>
<feature type="chain" id="PRO_5014522396" description="DDE Tnp4 domain-containing protein" evidence="1">
    <location>
        <begin position="18"/>
        <end position="72"/>
    </location>
</feature>
<sequence>MWLEHVFLLLYLTGWEGTTHDARIFDYALTTSNMNFPHPPQDVDLGWQIIMNEVFNYYHSSLRCTMERTFGV</sequence>
<evidence type="ECO:0000313" key="2">
    <source>
        <dbReference type="EMBL" id="KRH72552.1"/>
    </source>
</evidence>
<feature type="signal peptide" evidence="1">
    <location>
        <begin position="1"/>
        <end position="17"/>
    </location>
</feature>
<reference evidence="2 3" key="1">
    <citation type="journal article" date="2010" name="Nature">
        <title>Genome sequence of the palaeopolyploid soybean.</title>
        <authorList>
            <person name="Schmutz J."/>
            <person name="Cannon S.B."/>
            <person name="Schlueter J."/>
            <person name="Ma J."/>
            <person name="Mitros T."/>
            <person name="Nelson W."/>
            <person name="Hyten D.L."/>
            <person name="Song Q."/>
            <person name="Thelen J.J."/>
            <person name="Cheng J."/>
            <person name="Xu D."/>
            <person name="Hellsten U."/>
            <person name="May G.D."/>
            <person name="Yu Y."/>
            <person name="Sakurai T."/>
            <person name="Umezawa T."/>
            <person name="Bhattacharyya M.K."/>
            <person name="Sandhu D."/>
            <person name="Valliyodan B."/>
            <person name="Lindquist E."/>
            <person name="Peto M."/>
            <person name="Grant D."/>
            <person name="Shu S."/>
            <person name="Goodstein D."/>
            <person name="Barry K."/>
            <person name="Futrell-Griggs M."/>
            <person name="Abernathy B."/>
            <person name="Du J."/>
            <person name="Tian Z."/>
            <person name="Zhu L."/>
            <person name="Gill N."/>
            <person name="Joshi T."/>
            <person name="Libault M."/>
            <person name="Sethuraman A."/>
            <person name="Zhang X.-C."/>
            <person name="Shinozaki K."/>
            <person name="Nguyen H.T."/>
            <person name="Wing R.A."/>
            <person name="Cregan P."/>
            <person name="Specht J."/>
            <person name="Grimwood J."/>
            <person name="Rokhsar D."/>
            <person name="Stacey G."/>
            <person name="Shoemaker R.C."/>
            <person name="Jackson S.A."/>
        </authorList>
    </citation>
    <scope>NUCLEOTIDE SEQUENCE</scope>
    <source>
        <strain evidence="3">cv. Williams 82</strain>
        <tissue evidence="2">Callus</tissue>
    </source>
</reference>
<gene>
    <name evidence="2" type="ORF">GLYMA_02G219500</name>
</gene>
<evidence type="ECO:0000256" key="1">
    <source>
        <dbReference type="SAM" id="SignalP"/>
    </source>
</evidence>
<accession>A0A0R0L724</accession>
<dbReference type="InParanoid" id="A0A0R0L724"/>